<feature type="domain" description="Rab-GAP TBC" evidence="3">
    <location>
        <begin position="301"/>
        <end position="508"/>
    </location>
</feature>
<dbReference type="Proteomes" id="UP000027730">
    <property type="component" value="Unassembled WGS sequence"/>
</dbReference>
<gene>
    <name evidence="4" type="ORF">M436DRAFT_40540</name>
</gene>
<dbReference type="PANTHER" id="PTHR47219:SF15">
    <property type="entry name" value="TBC1 DOMAIN FAMILY MEMBER 12 ISOFORM X1"/>
    <property type="match status" value="1"/>
</dbReference>
<dbReference type="GeneID" id="25409393"/>
<protein>
    <recommendedName>
        <fullName evidence="3">Rab-GAP TBC domain-containing protein</fullName>
    </recommendedName>
</protein>
<dbReference type="STRING" id="1043004.A0A074WXF2"/>
<dbReference type="Gene3D" id="1.10.472.80">
    <property type="entry name" value="Ypt/Rab-GAP domain of gyp1p, domain 3"/>
    <property type="match status" value="1"/>
</dbReference>
<sequence>MGAKARPSRSISPNGQALSDGGLSPTSAGSRTLAPRPALRPRKSVKELEAEYHDSDEDVPEDAVIWNVPISPRPPMHSTPSSPTRTISTSLTPELKSAASNTSSTEEPPRSATRPNMHHSATVSAFPPEPSSPRLQRGRTWKEDLSEEAREVAAALEEHAERVSQERRRSTRNSTNGSPPRPSMKLRTKTSVMELPPLQKGNVMIDPLPISKEKEAVLTRTRPSWLPPKSQKEEKKHIKEWERMMAAAEAAEKKRLAKEVEQQQQRKHVESNIARIWEQHVIPNWDDVIKEPRTRELWWRGVTPRDRGTVWSKAVGNELSLTEASYANALKRARVLQSSVNNLPEEERSKHADAGWLAAISRDVSTVFPELGIFGPGAPLHSTLEDLLLAYSAYRSDVGYVYGVHKIAGLLVLNMSASAAFIALANMLNRPLALAFLINDQATMSRIYSTVLSTLKYKMPRLHEHLTNPETGFKGPEEWLHPFLATLGTQLLSPDSCSRLWDIAVFEGDKTFVRAAVGVLALLESRLYGPREELLSLIGWSARPLDFEEEQVIVAIREAGKISPHSSTPDLNGNKR</sequence>
<dbReference type="AlphaFoldDB" id="A0A074WXF2"/>
<dbReference type="Pfam" id="PF22874">
    <property type="entry name" value="SBE2_M"/>
    <property type="match status" value="1"/>
</dbReference>
<keyword evidence="5" id="KW-1185">Reference proteome</keyword>
<feature type="coiled-coil region" evidence="1">
    <location>
        <begin position="231"/>
        <end position="266"/>
    </location>
</feature>
<evidence type="ECO:0000313" key="5">
    <source>
        <dbReference type="Proteomes" id="UP000027730"/>
    </source>
</evidence>
<dbReference type="Gene3D" id="1.10.8.270">
    <property type="entry name" value="putative rabgap domain of human tbc1 domain family member 14 like domains"/>
    <property type="match status" value="1"/>
</dbReference>
<evidence type="ECO:0000256" key="2">
    <source>
        <dbReference type="SAM" id="MobiDB-lite"/>
    </source>
</evidence>
<dbReference type="Pfam" id="PF00566">
    <property type="entry name" value="RabGAP-TBC"/>
    <property type="match status" value="1"/>
</dbReference>
<dbReference type="OrthoDB" id="289721at2759"/>
<evidence type="ECO:0000259" key="3">
    <source>
        <dbReference type="PROSITE" id="PS50086"/>
    </source>
</evidence>
<evidence type="ECO:0000313" key="4">
    <source>
        <dbReference type="EMBL" id="KEQ76159.1"/>
    </source>
</evidence>
<dbReference type="RefSeq" id="XP_013430198.1">
    <property type="nucleotide sequence ID" value="XM_013574744.1"/>
</dbReference>
<organism evidence="4 5">
    <name type="scientific">Aureobasidium namibiae CBS 147.97</name>
    <dbReference type="NCBI Taxonomy" id="1043004"/>
    <lineage>
        <taxon>Eukaryota</taxon>
        <taxon>Fungi</taxon>
        <taxon>Dikarya</taxon>
        <taxon>Ascomycota</taxon>
        <taxon>Pezizomycotina</taxon>
        <taxon>Dothideomycetes</taxon>
        <taxon>Dothideomycetidae</taxon>
        <taxon>Dothideales</taxon>
        <taxon>Saccotheciaceae</taxon>
        <taxon>Aureobasidium</taxon>
    </lineage>
</organism>
<dbReference type="InterPro" id="IPR000195">
    <property type="entry name" value="Rab-GAP-TBC_dom"/>
</dbReference>
<feature type="compositionally biased region" description="Basic and acidic residues" evidence="2">
    <location>
        <begin position="44"/>
        <end position="53"/>
    </location>
</feature>
<proteinExistence type="predicted"/>
<feature type="compositionally biased region" description="Basic and acidic residues" evidence="2">
    <location>
        <begin position="140"/>
        <end position="168"/>
    </location>
</feature>
<dbReference type="EMBL" id="KL584704">
    <property type="protein sequence ID" value="KEQ76159.1"/>
    <property type="molecule type" value="Genomic_DNA"/>
</dbReference>
<keyword evidence="1" id="KW-0175">Coiled coil</keyword>
<name>A0A074WXF2_9PEZI</name>
<dbReference type="PROSITE" id="PS50086">
    <property type="entry name" value="TBC_RABGAP"/>
    <property type="match status" value="1"/>
</dbReference>
<dbReference type="GO" id="GO:0031267">
    <property type="term" value="F:small GTPase binding"/>
    <property type="evidence" value="ECO:0007669"/>
    <property type="project" value="TreeGrafter"/>
</dbReference>
<dbReference type="InterPro" id="IPR050302">
    <property type="entry name" value="Rab_GAP_TBC_domain"/>
</dbReference>
<reference evidence="4 5" key="1">
    <citation type="journal article" date="2014" name="BMC Genomics">
        <title>Genome sequencing of four Aureobasidium pullulans varieties: biotechnological potential, stress tolerance, and description of new species.</title>
        <authorList>
            <person name="Gostin Ar C."/>
            <person name="Ohm R.A."/>
            <person name="Kogej T."/>
            <person name="Sonjak S."/>
            <person name="Turk M."/>
            <person name="Zajc J."/>
            <person name="Zalar P."/>
            <person name="Grube M."/>
            <person name="Sun H."/>
            <person name="Han J."/>
            <person name="Sharma A."/>
            <person name="Chiniquy J."/>
            <person name="Ngan C.Y."/>
            <person name="Lipzen A."/>
            <person name="Barry K."/>
            <person name="Grigoriev I.V."/>
            <person name="Gunde-Cimerman N."/>
        </authorList>
    </citation>
    <scope>NUCLEOTIDE SEQUENCE [LARGE SCALE GENOMIC DNA]</scope>
    <source>
        <strain evidence="4 5">CBS 147.97</strain>
    </source>
</reference>
<dbReference type="InterPro" id="IPR053949">
    <property type="entry name" value="SBE2/SBE22_M"/>
</dbReference>
<dbReference type="Gene3D" id="1.10.10.750">
    <property type="entry name" value="Ypt/Rab-GAP domain of gyp1p, domain 1"/>
    <property type="match status" value="1"/>
</dbReference>
<dbReference type="InterPro" id="IPR035969">
    <property type="entry name" value="Rab-GAP_TBC_sf"/>
</dbReference>
<dbReference type="GO" id="GO:0005096">
    <property type="term" value="F:GTPase activator activity"/>
    <property type="evidence" value="ECO:0007669"/>
    <property type="project" value="TreeGrafter"/>
</dbReference>
<dbReference type="SUPFAM" id="SSF47923">
    <property type="entry name" value="Ypt/Rab-GAP domain of gyp1p"/>
    <property type="match status" value="2"/>
</dbReference>
<accession>A0A074WXF2</accession>
<dbReference type="SMART" id="SM00164">
    <property type="entry name" value="TBC"/>
    <property type="match status" value="1"/>
</dbReference>
<dbReference type="PANTHER" id="PTHR47219">
    <property type="entry name" value="RAB GTPASE-ACTIVATING PROTEIN 1-LIKE"/>
    <property type="match status" value="1"/>
</dbReference>
<dbReference type="HOGENOM" id="CLU_009825_2_0_1"/>
<feature type="region of interest" description="Disordered" evidence="2">
    <location>
        <begin position="1"/>
        <end position="194"/>
    </location>
</feature>
<evidence type="ECO:0000256" key="1">
    <source>
        <dbReference type="SAM" id="Coils"/>
    </source>
</evidence>
<feature type="compositionally biased region" description="Low complexity" evidence="2">
    <location>
        <begin position="78"/>
        <end position="93"/>
    </location>
</feature>